<comment type="caution">
    <text evidence="1">The sequence shown here is derived from an EMBL/GenBank/DDBJ whole genome shotgun (WGS) entry which is preliminary data.</text>
</comment>
<dbReference type="PROSITE" id="PS51257">
    <property type="entry name" value="PROKAR_LIPOPROTEIN"/>
    <property type="match status" value="1"/>
</dbReference>
<dbReference type="Proteomes" id="UP000315540">
    <property type="component" value="Unassembled WGS sequence"/>
</dbReference>
<dbReference type="RefSeq" id="WP_140595446.1">
    <property type="nucleotide sequence ID" value="NZ_VFWZ01000007.1"/>
</dbReference>
<name>A0A504JAU2_9FLAO</name>
<reference evidence="1 2" key="1">
    <citation type="submission" date="2019-06" db="EMBL/GenBank/DDBJ databases">
        <authorList>
            <person name="Meng X."/>
        </authorList>
    </citation>
    <scope>NUCLEOTIDE SEQUENCE [LARGE SCALE GENOMIC DNA]</scope>
    <source>
        <strain evidence="1 2">M625</strain>
    </source>
</reference>
<dbReference type="EMBL" id="VFWZ01000007">
    <property type="protein sequence ID" value="TPN83381.1"/>
    <property type="molecule type" value="Genomic_DNA"/>
</dbReference>
<keyword evidence="2" id="KW-1185">Reference proteome</keyword>
<gene>
    <name evidence="1" type="ORF">FHK87_19360</name>
</gene>
<evidence type="ECO:0000313" key="1">
    <source>
        <dbReference type="EMBL" id="TPN83381.1"/>
    </source>
</evidence>
<proteinExistence type="predicted"/>
<organism evidence="1 2">
    <name type="scientific">Aquimarina algicola</name>
    <dbReference type="NCBI Taxonomy" id="2589995"/>
    <lineage>
        <taxon>Bacteria</taxon>
        <taxon>Pseudomonadati</taxon>
        <taxon>Bacteroidota</taxon>
        <taxon>Flavobacteriia</taxon>
        <taxon>Flavobacteriales</taxon>
        <taxon>Flavobacteriaceae</taxon>
        <taxon>Aquimarina</taxon>
    </lineage>
</organism>
<dbReference type="AlphaFoldDB" id="A0A504JAU2"/>
<protein>
    <submittedName>
        <fullName evidence="1">Uncharacterized protein</fullName>
    </submittedName>
</protein>
<dbReference type="OrthoDB" id="1434811at2"/>
<sequence>MKSNQLIFKGILFVLFSVSIISCNKEITEEETFNSSDQKNELVDELESTFDMDARIATLYALKYARVIDPEFRFSPNSPQTPRFISGEKANTIIDLSKLPVEEEEIAFIKELITQKESRAIVIKEVKDRANNTSVDLLYIPYPKGMDVPSDFIFQNGILIDSFYVSGLVTLPWPLPSVGLEGAKSFCKCTIILRNFNVTCATCPELSSSLKLLFSDYINDDVNNYDKMLSKITTIEEIPLGGSLFDL</sequence>
<evidence type="ECO:0000313" key="2">
    <source>
        <dbReference type="Proteomes" id="UP000315540"/>
    </source>
</evidence>
<accession>A0A504JAU2</accession>